<proteinExistence type="predicted"/>
<feature type="region of interest" description="Disordered" evidence="1">
    <location>
        <begin position="59"/>
        <end position="84"/>
    </location>
</feature>
<reference evidence="2" key="1">
    <citation type="submission" date="2020-05" db="EMBL/GenBank/DDBJ databases">
        <title>WGS assembly of Panicum virgatum.</title>
        <authorList>
            <person name="Lovell J.T."/>
            <person name="Jenkins J."/>
            <person name="Shu S."/>
            <person name="Juenger T.E."/>
            <person name="Schmutz J."/>
        </authorList>
    </citation>
    <scope>NUCLEOTIDE SEQUENCE</scope>
    <source>
        <strain evidence="2">AP13</strain>
    </source>
</reference>
<evidence type="ECO:0000313" key="2">
    <source>
        <dbReference type="EMBL" id="KAG2649923.1"/>
    </source>
</evidence>
<accession>A0A8T0WYD6</accession>
<evidence type="ECO:0000256" key="1">
    <source>
        <dbReference type="SAM" id="MobiDB-lite"/>
    </source>
</evidence>
<dbReference type="Proteomes" id="UP000823388">
    <property type="component" value="Chromosome 1N"/>
</dbReference>
<protein>
    <submittedName>
        <fullName evidence="2">Uncharacterized protein</fullName>
    </submittedName>
</protein>
<feature type="region of interest" description="Disordered" evidence="1">
    <location>
        <begin position="105"/>
        <end position="156"/>
    </location>
</feature>
<organism evidence="2 3">
    <name type="scientific">Panicum virgatum</name>
    <name type="common">Blackwell switchgrass</name>
    <dbReference type="NCBI Taxonomy" id="38727"/>
    <lineage>
        <taxon>Eukaryota</taxon>
        <taxon>Viridiplantae</taxon>
        <taxon>Streptophyta</taxon>
        <taxon>Embryophyta</taxon>
        <taxon>Tracheophyta</taxon>
        <taxon>Spermatophyta</taxon>
        <taxon>Magnoliopsida</taxon>
        <taxon>Liliopsida</taxon>
        <taxon>Poales</taxon>
        <taxon>Poaceae</taxon>
        <taxon>PACMAD clade</taxon>
        <taxon>Panicoideae</taxon>
        <taxon>Panicodae</taxon>
        <taxon>Paniceae</taxon>
        <taxon>Panicinae</taxon>
        <taxon>Panicum</taxon>
        <taxon>Panicum sect. Hiantes</taxon>
    </lineage>
</organism>
<name>A0A8T0WYD6_PANVG</name>
<dbReference type="EMBL" id="CM029038">
    <property type="protein sequence ID" value="KAG2649923.1"/>
    <property type="molecule type" value="Genomic_DNA"/>
</dbReference>
<feature type="compositionally biased region" description="Basic and acidic residues" evidence="1">
    <location>
        <begin position="128"/>
        <end position="140"/>
    </location>
</feature>
<gene>
    <name evidence="2" type="ORF">PVAP13_1NG145700</name>
</gene>
<keyword evidence="3" id="KW-1185">Reference proteome</keyword>
<comment type="caution">
    <text evidence="2">The sequence shown here is derived from an EMBL/GenBank/DDBJ whole genome shotgun (WGS) entry which is preliminary data.</text>
</comment>
<dbReference type="AlphaFoldDB" id="A0A8T0WYD6"/>
<sequence length="156" mass="16346">MTCMCIYILAVDAPANPSGSPFLLLTSLTRDDQMAGSIFAKLHTSAPGEAFRAAMAGGAGGGEGVPAPGGTCQRNLPAQARHKNEARPAYTVPGVPMPIWPALELQATRPEAPPSPSRQGLKAKAKAKAGEMKDRVDKALHQKFSSIILGNKDKTK</sequence>
<evidence type="ECO:0000313" key="3">
    <source>
        <dbReference type="Proteomes" id="UP000823388"/>
    </source>
</evidence>